<feature type="domain" description="Protein kinase" evidence="4">
    <location>
        <begin position="565"/>
        <end position="861"/>
    </location>
</feature>
<dbReference type="Proteomes" id="UP000596742">
    <property type="component" value="Unassembled WGS sequence"/>
</dbReference>
<dbReference type="PROSITE" id="PS50011">
    <property type="entry name" value="PROTEIN_KINASE_DOM"/>
    <property type="match status" value="2"/>
</dbReference>
<dbReference type="EMBL" id="UYJE01005183">
    <property type="protein sequence ID" value="VDI34795.1"/>
    <property type="molecule type" value="Genomic_DNA"/>
</dbReference>
<evidence type="ECO:0000256" key="1">
    <source>
        <dbReference type="ARBA" id="ARBA00022741"/>
    </source>
</evidence>
<dbReference type="InterPro" id="IPR001245">
    <property type="entry name" value="Ser-Thr/Tyr_kinase_cat_dom"/>
</dbReference>
<evidence type="ECO:0000313" key="6">
    <source>
        <dbReference type="Proteomes" id="UP000596742"/>
    </source>
</evidence>
<evidence type="ECO:0000256" key="2">
    <source>
        <dbReference type="ARBA" id="ARBA00022840"/>
    </source>
</evidence>
<dbReference type="InterPro" id="IPR011009">
    <property type="entry name" value="Kinase-like_dom_sf"/>
</dbReference>
<dbReference type="OrthoDB" id="6147007at2759"/>
<dbReference type="SUPFAM" id="SSF56112">
    <property type="entry name" value="Protein kinase-like (PK-like)"/>
    <property type="match status" value="2"/>
</dbReference>
<feature type="region of interest" description="Disordered" evidence="3">
    <location>
        <begin position="1208"/>
        <end position="1246"/>
    </location>
</feature>
<dbReference type="GO" id="GO:0004672">
    <property type="term" value="F:protein kinase activity"/>
    <property type="evidence" value="ECO:0007669"/>
    <property type="project" value="InterPro"/>
</dbReference>
<feature type="compositionally biased region" description="Polar residues" evidence="3">
    <location>
        <begin position="1449"/>
        <end position="1458"/>
    </location>
</feature>
<protein>
    <recommendedName>
        <fullName evidence="4">Protein kinase domain-containing protein</fullName>
    </recommendedName>
</protein>
<gene>
    <name evidence="5" type="ORF">MGAL_10B061919</name>
</gene>
<reference evidence="5" key="1">
    <citation type="submission" date="2018-11" db="EMBL/GenBank/DDBJ databases">
        <authorList>
            <person name="Alioto T."/>
            <person name="Alioto T."/>
        </authorList>
    </citation>
    <scope>NUCLEOTIDE SEQUENCE</scope>
</reference>
<sequence length="1596" mass="182827">MAQNFALPYYDGTIVKCSNNESCLHAVPVRKKLETVGFTTTDYEINQCQPVLSLALLSTVKDSKFVLVFYCNHVKSSLEKILKQDLKSFRSKVIIVAKSTDRLRKLTDFTRFTVFESNKIIQHIQQIVDKTDQDRYPSIDQLHADPPSIPQRTKKPYTEQTNVKKLDTSPTLDKLEFSTNIVPSGFIHADTFDTSDTENRGTHVLRSSCIPKVSYISSQNDIKQRFNGATEEDREDLSKQIMSSTIKELIRNGDFLGMINLLDIDDRRIQTSVFSAIDTYQLQTNLCTRCIRGTEMLKGVKHLFELCRKCSANQFAMVSLLPLTLDTTAVLYLASCVSGVSQSNLAPDIQIFTENSLSVVNKIISDNTLSSQCQYLLLSLRKLLHYLKKIGMNPSPLQMGNFRDALMNESSRDELKKKFAKSMTYLEQYSLLMVVINQIMLKSEIQIVAFLSDLSVILRDKISKKSIQTIFPQLLLITKGVVQRLCKGSHLPRTTTEYQMKLCKIINLFTDTTKVSQMDRLHILNLTEPLLFKESKDIVQNMVYLFSKNNHRSKDIREKASKHIVHLLSAINFKIDGVIYQSANVGLEPSWVKFGGTVSEDKNVVLYALIPTLHCISEGSMTDYKHKANKGETRKHLNTLDILRHLQDEKVHHNLIQLIAFQCRPLPIFYITDQSIDYDLNAHLLDARRVFRWISCRELTTMVSDAVDAVGFLHSKAVIHRNVTTFAFSLRKNNVVLHDFSVSKVLGNNTGFKSDLENTQIPVLWSAPESILEDHYDTKTDTWMIGQFIYEVFTHGCHPYTEVYGTPTEQLLEYIVFQDLKPQKWPCIPKDVHDIIIGCCMTNPEDRIDICRIGKLLNSILISLNGGRRNLVSHIFEEDKKYPELDLQHDVPERGLPSLFEQLKHNNTQDRDVIRKSYFNIRKSQRRILNVLQITKADRKAPDQPIIQAKHNFIAVTEPVTVDFVQSLPHLDKQTCTEILQLLDTPSREERRNMPGNYQLILKYKLHKSTNLLELAFKHFCGDPDENGYEYLKIVQKIVKFIGEMHKRNWILRDLCADNIFVLDTNQEITMPRLGRMLWFDSNGVLDDCIIDEVKEDRRRWLPIEVLQNGQYSKEGDIYMFAMVIYELYMALDVHQHDNMASELECAPFATVSISELLKTLYSGEVPMQPDYCPDWLYDIMKLCWNRDRTRRPTTNYIIKEIKRNMETSTNQVSSDSDQEKYEVPEGSEPEGGYEHLKKTNSIDSENYDSLDSESYDSLDDISLDKFNPSVETTCHCPIISIPKYGNTNPFKVNRQQTCSFESRTSSFTKDNVQFSCVNSDTESDLSTFKHHNVQSKHRSASRRSFPSNCFKFADIITSEREYEYRNDYQYQYTDAKSKETSQTFKSISFHSNSISKAEASASSINGAAVVFKEKDKNINEGINQNCKEDQFNNASNASSFYCHMDLNSQSSTETSPKNTRKPETCKTSKQSTTPCDIRSIDFQGRETSSASSCSSNRFETTAKINGENTPYKSKTESGKTTNVYTADDDKFSDKSRESSTYCHMDNTADEDTGSESYKDSESLSNANLCSRSEDNYLTVVYADIGTFNRRKQSCM</sequence>
<dbReference type="InterPro" id="IPR000719">
    <property type="entry name" value="Prot_kinase_dom"/>
</dbReference>
<proteinExistence type="predicted"/>
<dbReference type="Pfam" id="PF07714">
    <property type="entry name" value="PK_Tyr_Ser-Thr"/>
    <property type="match status" value="2"/>
</dbReference>
<evidence type="ECO:0000313" key="5">
    <source>
        <dbReference type="EMBL" id="VDI34795.1"/>
    </source>
</evidence>
<keyword evidence="2" id="KW-0067">ATP-binding</keyword>
<evidence type="ECO:0000259" key="4">
    <source>
        <dbReference type="PROSITE" id="PS50011"/>
    </source>
</evidence>
<feature type="domain" description="Protein kinase" evidence="4">
    <location>
        <begin position="900"/>
        <end position="1206"/>
    </location>
</feature>
<dbReference type="Gene3D" id="1.10.510.10">
    <property type="entry name" value="Transferase(Phosphotransferase) domain 1"/>
    <property type="match status" value="2"/>
</dbReference>
<dbReference type="InterPro" id="IPR050198">
    <property type="entry name" value="Non-receptor_tyrosine_kinases"/>
</dbReference>
<keyword evidence="6" id="KW-1185">Reference proteome</keyword>
<organism evidence="5 6">
    <name type="scientific">Mytilus galloprovincialis</name>
    <name type="common">Mediterranean mussel</name>
    <dbReference type="NCBI Taxonomy" id="29158"/>
    <lineage>
        <taxon>Eukaryota</taxon>
        <taxon>Metazoa</taxon>
        <taxon>Spiralia</taxon>
        <taxon>Lophotrochozoa</taxon>
        <taxon>Mollusca</taxon>
        <taxon>Bivalvia</taxon>
        <taxon>Autobranchia</taxon>
        <taxon>Pteriomorphia</taxon>
        <taxon>Mytilida</taxon>
        <taxon>Mytiloidea</taxon>
        <taxon>Mytilidae</taxon>
        <taxon>Mytilinae</taxon>
        <taxon>Mytilus</taxon>
    </lineage>
</organism>
<feature type="compositionally biased region" description="Basic and acidic residues" evidence="3">
    <location>
        <begin position="1528"/>
        <end position="1538"/>
    </location>
</feature>
<feature type="region of interest" description="Disordered" evidence="3">
    <location>
        <begin position="1505"/>
        <end position="1561"/>
    </location>
</feature>
<keyword evidence="1" id="KW-0547">Nucleotide-binding</keyword>
<dbReference type="GO" id="GO:0005524">
    <property type="term" value="F:ATP binding"/>
    <property type="evidence" value="ECO:0007669"/>
    <property type="project" value="UniProtKB-KW"/>
</dbReference>
<dbReference type="PANTHER" id="PTHR24418">
    <property type="entry name" value="TYROSINE-PROTEIN KINASE"/>
    <property type="match status" value="1"/>
</dbReference>
<feature type="region of interest" description="Disordered" evidence="3">
    <location>
        <begin position="1449"/>
        <end position="1474"/>
    </location>
</feature>
<comment type="caution">
    <text evidence="5">The sequence shown here is derived from an EMBL/GenBank/DDBJ whole genome shotgun (WGS) entry which is preliminary data.</text>
</comment>
<feature type="region of interest" description="Disordered" evidence="3">
    <location>
        <begin position="137"/>
        <end position="161"/>
    </location>
</feature>
<feature type="compositionally biased region" description="Polar residues" evidence="3">
    <location>
        <begin position="1505"/>
        <end position="1525"/>
    </location>
</feature>
<evidence type="ECO:0000256" key="3">
    <source>
        <dbReference type="SAM" id="MobiDB-lite"/>
    </source>
</evidence>
<accession>A0A8B6EIQ0</accession>
<name>A0A8B6EIQ0_MYTGA</name>